<name>A0A382FJD2_9ZZZZ</name>
<dbReference type="AlphaFoldDB" id="A0A382FJD2"/>
<reference evidence="1" key="1">
    <citation type="submission" date="2018-05" db="EMBL/GenBank/DDBJ databases">
        <authorList>
            <person name="Lanie J.A."/>
            <person name="Ng W.-L."/>
            <person name="Kazmierczak K.M."/>
            <person name="Andrzejewski T.M."/>
            <person name="Davidsen T.M."/>
            <person name="Wayne K.J."/>
            <person name="Tettelin H."/>
            <person name="Glass J.I."/>
            <person name="Rusch D."/>
            <person name="Podicherti R."/>
            <person name="Tsui H.-C.T."/>
            <person name="Winkler M.E."/>
        </authorList>
    </citation>
    <scope>NUCLEOTIDE SEQUENCE</scope>
</reference>
<proteinExistence type="predicted"/>
<accession>A0A382FJD2</accession>
<gene>
    <name evidence="1" type="ORF">METZ01_LOCUS215633</name>
</gene>
<evidence type="ECO:0000313" key="1">
    <source>
        <dbReference type="EMBL" id="SVB62779.1"/>
    </source>
</evidence>
<dbReference type="EMBL" id="UINC01050152">
    <property type="protein sequence ID" value="SVB62779.1"/>
    <property type="molecule type" value="Genomic_DNA"/>
</dbReference>
<protein>
    <submittedName>
        <fullName evidence="1">Uncharacterized protein</fullName>
    </submittedName>
</protein>
<sequence length="101" mass="12171">MNDSMEEEIYALEKEKDEMWLKVEIMTRTKFFCHETPPLIRTYFSNEANEVIDELQDLIRRINNLSNIHLESRMMRELGIEKGMSPEEYLWKVKLSHMCIS</sequence>
<organism evidence="1">
    <name type="scientific">marine metagenome</name>
    <dbReference type="NCBI Taxonomy" id="408172"/>
    <lineage>
        <taxon>unclassified sequences</taxon>
        <taxon>metagenomes</taxon>
        <taxon>ecological metagenomes</taxon>
    </lineage>
</organism>